<gene>
    <name evidence="2" type="ORF">HLH15_08720</name>
</gene>
<comment type="caution">
    <text evidence="2">The sequence shown here is derived from an EMBL/GenBank/DDBJ whole genome shotgun (WGS) entry which is preliminary data.</text>
</comment>
<name>A0ABX1UWU9_9GAMM</name>
<keyword evidence="1" id="KW-1133">Transmembrane helix</keyword>
<feature type="transmembrane region" description="Helical" evidence="1">
    <location>
        <begin position="94"/>
        <end position="111"/>
    </location>
</feature>
<dbReference type="InterPro" id="IPR021762">
    <property type="entry name" value="DUF3325"/>
</dbReference>
<reference evidence="2 3" key="1">
    <citation type="submission" date="2020-04" db="EMBL/GenBank/DDBJ databases">
        <title>Acinetobacter Taxon 24.</title>
        <authorList>
            <person name="Nemec A."/>
            <person name="Radolfova-Krizova L."/>
            <person name="Higgins P.G."/>
            <person name="Spanelova P."/>
        </authorList>
    </citation>
    <scope>NUCLEOTIDE SEQUENCE [LARGE SCALE GENOMIC DNA]</scope>
    <source>
        <strain evidence="2 3">ANC 5084</strain>
    </source>
</reference>
<keyword evidence="3" id="KW-1185">Reference proteome</keyword>
<proteinExistence type="predicted"/>
<protein>
    <submittedName>
        <fullName evidence="2">DUF3325 domain-containing protein</fullName>
    </submittedName>
</protein>
<feature type="transmembrane region" description="Helical" evidence="1">
    <location>
        <begin position="67"/>
        <end position="88"/>
    </location>
</feature>
<keyword evidence="1" id="KW-0812">Transmembrane</keyword>
<dbReference type="Pfam" id="PF11804">
    <property type="entry name" value="DUF3325"/>
    <property type="match status" value="1"/>
</dbReference>
<organism evidence="2 3">
    <name type="scientific">Acinetobacter terrestris</name>
    <dbReference type="NCBI Taxonomy" id="2529843"/>
    <lineage>
        <taxon>Bacteria</taxon>
        <taxon>Pseudomonadati</taxon>
        <taxon>Pseudomonadota</taxon>
        <taxon>Gammaproteobacteria</taxon>
        <taxon>Moraxellales</taxon>
        <taxon>Moraxellaceae</taxon>
        <taxon>Acinetobacter</taxon>
        <taxon>Acinetobacter Taxon 24</taxon>
    </lineage>
</organism>
<feature type="transmembrane region" description="Helical" evidence="1">
    <location>
        <begin position="39"/>
        <end position="60"/>
    </location>
</feature>
<keyword evidence="1" id="KW-0472">Membrane</keyword>
<dbReference type="EMBL" id="JABERJ010000021">
    <property type="protein sequence ID" value="NNH26546.1"/>
    <property type="molecule type" value="Genomic_DNA"/>
</dbReference>
<sequence>MIFFLLIWSLTTLGFIALAGSMSKHQKQMFGNELYANKTRLATIIGWVILIIGLILCLFAGTVSNMVSYWLGSLTFAALAVGLSLSYLESKIKVITTGFIIIAVLSGLISLF</sequence>
<accession>A0ABX1UWU9</accession>
<dbReference type="RefSeq" id="WP_171536457.1">
    <property type="nucleotide sequence ID" value="NZ_JABERJ010000021.1"/>
</dbReference>
<dbReference type="Proteomes" id="UP000555322">
    <property type="component" value="Unassembled WGS sequence"/>
</dbReference>
<evidence type="ECO:0000313" key="2">
    <source>
        <dbReference type="EMBL" id="NNH26546.1"/>
    </source>
</evidence>
<evidence type="ECO:0000256" key="1">
    <source>
        <dbReference type="SAM" id="Phobius"/>
    </source>
</evidence>
<evidence type="ECO:0000313" key="3">
    <source>
        <dbReference type="Proteomes" id="UP000555322"/>
    </source>
</evidence>